<dbReference type="EMBL" id="CP065682">
    <property type="protein sequence ID" value="QPS35395.1"/>
    <property type="molecule type" value="Genomic_DNA"/>
</dbReference>
<dbReference type="GO" id="GO:0016151">
    <property type="term" value="F:nickel cation binding"/>
    <property type="evidence" value="ECO:0007669"/>
    <property type="project" value="InterPro"/>
</dbReference>
<proteinExistence type="predicted"/>
<dbReference type="Proteomes" id="UP000594979">
    <property type="component" value="Chromosome"/>
</dbReference>
<protein>
    <submittedName>
        <fullName evidence="1">Urease accessory protein UreF</fullName>
    </submittedName>
</protein>
<dbReference type="KEGG" id="bcau:I6G59_01845"/>
<sequence length="240" mass="24740">MNGGCGAAGVPGAASATLMMLLADARLPAGAHVSSNSVEAGLRQDLTPAEVPAYMRARMRTVVRVEAGAAVVTHHAVRSAGAGTDEHPDLAQALESITEEWAARTPSPALREIAEVLGAGLRRVAVVLWPQLAGVLPRRGCPRPLVLGAIAAVAEVSAADLVRIVAYDDAQTVAAATLKLEPMDPIRATGWVLGACTAIECFVADLATLTVPAAIPAAGAPLIEDWAEVQSALPRRLFRA</sequence>
<reference evidence="1 2" key="1">
    <citation type="submission" date="2020-12" db="EMBL/GenBank/DDBJ databases">
        <title>FDA dAtabase for Regulatory Grade micrObial Sequences (FDA-ARGOS): Supporting development and validation of Infectious Disease Dx tests.</title>
        <authorList>
            <person name="Sproer C."/>
            <person name="Gronow S."/>
            <person name="Severitt S."/>
            <person name="Schroder I."/>
            <person name="Tallon L."/>
            <person name="Sadzewicz L."/>
            <person name="Zhao X."/>
            <person name="Boylan J."/>
            <person name="Ott S."/>
            <person name="Bowen H."/>
            <person name="Vavikolanu K."/>
            <person name="Mehta A."/>
            <person name="Aluvathingal J."/>
            <person name="Nadendla S."/>
            <person name="Lowell S."/>
            <person name="Myers T."/>
            <person name="Yan Y."/>
            <person name="Sichtig H."/>
        </authorList>
    </citation>
    <scope>NUCLEOTIDE SEQUENCE [LARGE SCALE GENOMIC DNA]</scope>
    <source>
        <strain evidence="1 2">FDAARGOS_902</strain>
    </source>
</reference>
<dbReference type="Gene3D" id="1.10.4190.10">
    <property type="entry name" value="Urease accessory protein UreF"/>
    <property type="match status" value="1"/>
</dbReference>
<evidence type="ECO:0000313" key="1">
    <source>
        <dbReference type="EMBL" id="QPS35395.1"/>
    </source>
</evidence>
<dbReference type="AlphaFoldDB" id="A0A7T2WPV7"/>
<dbReference type="InterPro" id="IPR038277">
    <property type="entry name" value="UreF_sf"/>
</dbReference>
<name>A0A7T2WPV7_9MICO</name>
<gene>
    <name evidence="1" type="ORF">I6G59_01845</name>
</gene>
<evidence type="ECO:0000313" key="2">
    <source>
        <dbReference type="Proteomes" id="UP000594979"/>
    </source>
</evidence>
<accession>A0A7T2WPV7</accession>
<dbReference type="Pfam" id="PF01730">
    <property type="entry name" value="UreF"/>
    <property type="match status" value="1"/>
</dbReference>
<dbReference type="InterPro" id="IPR002639">
    <property type="entry name" value="UreF"/>
</dbReference>
<organism evidence="1 2">
    <name type="scientific">Brevibacterium casei</name>
    <dbReference type="NCBI Taxonomy" id="33889"/>
    <lineage>
        <taxon>Bacteria</taxon>
        <taxon>Bacillati</taxon>
        <taxon>Actinomycetota</taxon>
        <taxon>Actinomycetes</taxon>
        <taxon>Micrococcales</taxon>
        <taxon>Brevibacteriaceae</taxon>
        <taxon>Brevibacterium</taxon>
    </lineage>
</organism>